<evidence type="ECO:0000313" key="14">
    <source>
        <dbReference type="WBParaSite" id="EgrG_000590200"/>
    </source>
</evidence>
<dbReference type="EMBL" id="LK028578">
    <property type="protein sequence ID" value="CDS18151.1"/>
    <property type="molecule type" value="Genomic_DNA"/>
</dbReference>
<dbReference type="PRINTS" id="PR00141">
    <property type="entry name" value="PROTEASOME"/>
</dbReference>
<dbReference type="InterPro" id="IPR023333">
    <property type="entry name" value="Proteasome_suB-type"/>
</dbReference>
<dbReference type="GO" id="GO:0004298">
    <property type="term" value="F:threonine-type endopeptidase activity"/>
    <property type="evidence" value="ECO:0007669"/>
    <property type="project" value="UniProtKB-KW"/>
</dbReference>
<evidence type="ECO:0000256" key="8">
    <source>
        <dbReference type="ARBA" id="ARBA00022942"/>
    </source>
</evidence>
<dbReference type="SUPFAM" id="SSF56235">
    <property type="entry name" value="N-terminal nucleophile aminohydrolases (Ntn hydrolases)"/>
    <property type="match status" value="1"/>
</dbReference>
<dbReference type="InterPro" id="IPR029055">
    <property type="entry name" value="Ntn_hydrolases_N"/>
</dbReference>
<name>A0A068WI53_ECHGR</name>
<dbReference type="InterPro" id="IPR000243">
    <property type="entry name" value="Pept_T1A_subB"/>
</dbReference>
<dbReference type="GO" id="GO:0005839">
    <property type="term" value="C:proteasome core complex"/>
    <property type="evidence" value="ECO:0007669"/>
    <property type="project" value="InterPro"/>
</dbReference>
<keyword evidence="10" id="KW-0539">Nucleus</keyword>
<keyword evidence="7" id="KW-0378">Hydrolase</keyword>
<evidence type="ECO:0000256" key="6">
    <source>
        <dbReference type="ARBA" id="ARBA00022698"/>
    </source>
</evidence>
<dbReference type="PROSITE" id="PS50007">
    <property type="entry name" value="PIPLC_X_DOMAIN"/>
    <property type="match status" value="1"/>
</dbReference>
<dbReference type="Pfam" id="PF00227">
    <property type="entry name" value="Proteasome"/>
    <property type="match status" value="1"/>
</dbReference>
<feature type="active site" description="Nucleophile" evidence="11">
    <location>
        <position position="66"/>
    </location>
</feature>
<dbReference type="FunFam" id="3.60.20.10:FF:000051">
    <property type="entry name" value="Proteasome subunit beta"/>
    <property type="match status" value="1"/>
</dbReference>
<keyword evidence="8 12" id="KW-0647">Proteasome</keyword>
<sequence>MALAEFVKFKEPLSFVNTDPAIHAPAPLEHNDELSIPVEPVIKGFMEPIDEGIASQDLRIRFTHGTTTLAFKYQGGIIVSVDSRASAGSYIASPHVHKVLKINKYLLGTMAGGAADCSYWERVLAKHCRLFELRNKERISVAAASKLLSNMLYNYKGYGLSLGSLIVGYDKLGPGLYYVDNDGTRLTGDYFSSGSGSPHAYAILDGEHRYDMTTQEAIDLGRKAIYHATYRDPASGGINNLYYMGPEGWTFVGAVDVTTLHEKYHPKTN</sequence>
<protein>
    <recommendedName>
        <fullName evidence="3">proteasome endopeptidase complex</fullName>
        <ecNumber evidence="3">3.4.25.1</ecNumber>
    </recommendedName>
</protein>
<comment type="catalytic activity">
    <reaction evidence="1">
        <text>Cleavage of peptide bonds with very broad specificity.</text>
        <dbReference type="EC" id="3.4.25.1"/>
    </reaction>
</comment>
<dbReference type="Proteomes" id="UP000492820">
    <property type="component" value="Unassembled WGS sequence"/>
</dbReference>
<dbReference type="GO" id="GO:0051603">
    <property type="term" value="P:proteolysis involved in protein catabolic process"/>
    <property type="evidence" value="ECO:0007669"/>
    <property type="project" value="InterPro"/>
</dbReference>
<evidence type="ECO:0000313" key="12">
    <source>
        <dbReference type="EMBL" id="CDS18151.1"/>
    </source>
</evidence>
<evidence type="ECO:0000256" key="7">
    <source>
        <dbReference type="ARBA" id="ARBA00022801"/>
    </source>
</evidence>
<evidence type="ECO:0000256" key="9">
    <source>
        <dbReference type="ARBA" id="ARBA00023145"/>
    </source>
</evidence>
<evidence type="ECO:0000256" key="11">
    <source>
        <dbReference type="PIRSR" id="PIRSR600243-1"/>
    </source>
</evidence>
<dbReference type="AlphaFoldDB" id="A0A068WI53"/>
<dbReference type="CDD" id="cd03761">
    <property type="entry name" value="proteasome_beta_type_5"/>
    <property type="match status" value="1"/>
</dbReference>
<keyword evidence="9" id="KW-0865">Zymogen</keyword>
<dbReference type="InterPro" id="IPR001353">
    <property type="entry name" value="Proteasome_sua/b"/>
</dbReference>
<evidence type="ECO:0000256" key="1">
    <source>
        <dbReference type="ARBA" id="ARBA00001198"/>
    </source>
</evidence>
<dbReference type="Gene3D" id="3.60.20.10">
    <property type="entry name" value="Glutamine Phosphoribosylpyrophosphate, subunit 1, domain 1"/>
    <property type="match status" value="1"/>
</dbReference>
<proteinExistence type="predicted"/>
<accession>A0A068WI53</accession>
<dbReference type="WBParaSite" id="EgrG_000590200">
    <property type="protein sequence ID" value="EgrG_000590200"/>
    <property type="gene ID" value="EgrG_000590200"/>
</dbReference>
<dbReference type="OrthoDB" id="37597at2759"/>
<organism evidence="12">
    <name type="scientific">Echinococcus granulosus</name>
    <name type="common">Hydatid tapeworm</name>
    <dbReference type="NCBI Taxonomy" id="6210"/>
    <lineage>
        <taxon>Eukaryota</taxon>
        <taxon>Metazoa</taxon>
        <taxon>Spiralia</taxon>
        <taxon>Lophotrochozoa</taxon>
        <taxon>Platyhelminthes</taxon>
        <taxon>Cestoda</taxon>
        <taxon>Eucestoda</taxon>
        <taxon>Cyclophyllidea</taxon>
        <taxon>Taeniidae</taxon>
        <taxon>Echinococcus</taxon>
        <taxon>Echinococcus granulosus group</taxon>
    </lineage>
</organism>
<evidence type="ECO:0000256" key="10">
    <source>
        <dbReference type="ARBA" id="ARBA00023242"/>
    </source>
</evidence>
<evidence type="ECO:0000256" key="5">
    <source>
        <dbReference type="ARBA" id="ARBA00022670"/>
    </source>
</evidence>
<evidence type="ECO:0000313" key="13">
    <source>
        <dbReference type="Proteomes" id="UP000492820"/>
    </source>
</evidence>
<dbReference type="PANTHER" id="PTHR32194:SF3">
    <property type="entry name" value="PROTEASOME SUBUNIT BETA"/>
    <property type="match status" value="1"/>
</dbReference>
<keyword evidence="5" id="KW-0645">Protease</keyword>
<keyword evidence="4" id="KW-0963">Cytoplasm</keyword>
<dbReference type="GO" id="GO:0005737">
    <property type="term" value="C:cytoplasm"/>
    <property type="evidence" value="ECO:0007669"/>
    <property type="project" value="TreeGrafter"/>
</dbReference>
<dbReference type="PROSITE" id="PS51476">
    <property type="entry name" value="PROTEASOME_BETA_2"/>
    <property type="match status" value="1"/>
</dbReference>
<comment type="subcellular location">
    <subcellularLocation>
        <location evidence="2">Nucleus</location>
    </subcellularLocation>
</comment>
<dbReference type="GO" id="GO:0005634">
    <property type="term" value="C:nucleus"/>
    <property type="evidence" value="ECO:0007669"/>
    <property type="project" value="UniProtKB-SubCell"/>
</dbReference>
<reference evidence="12" key="2">
    <citation type="submission" date="2014-06" db="EMBL/GenBank/DDBJ databases">
        <authorList>
            <person name="Aslett M."/>
        </authorList>
    </citation>
    <scope>NUCLEOTIDE SEQUENCE</scope>
</reference>
<gene>
    <name evidence="12" type="ORF">EgrG_000590200</name>
</gene>
<evidence type="ECO:0000256" key="3">
    <source>
        <dbReference type="ARBA" id="ARBA00012039"/>
    </source>
</evidence>
<dbReference type="PANTHER" id="PTHR32194">
    <property type="entry name" value="METALLOPROTEASE TLDD"/>
    <property type="match status" value="1"/>
</dbReference>
<keyword evidence="6" id="KW-0888">Threonine protease</keyword>
<reference evidence="14" key="3">
    <citation type="submission" date="2020-10" db="UniProtKB">
        <authorList>
            <consortium name="WormBaseParasite"/>
        </authorList>
    </citation>
    <scope>IDENTIFICATION</scope>
</reference>
<dbReference type="EC" id="3.4.25.1" evidence="3"/>
<evidence type="ECO:0000256" key="2">
    <source>
        <dbReference type="ARBA" id="ARBA00004123"/>
    </source>
</evidence>
<evidence type="ECO:0000256" key="4">
    <source>
        <dbReference type="ARBA" id="ARBA00022490"/>
    </source>
</evidence>
<reference evidence="12 13" key="1">
    <citation type="journal article" date="2013" name="Nature">
        <title>The genomes of four tapeworm species reveal adaptations to parasitism.</title>
        <authorList>
            <person name="Tsai I.J."/>
            <person name="Zarowiecki M."/>
            <person name="Holroyd N."/>
            <person name="Garciarrubio A."/>
            <person name="Sanchez-Flores A."/>
            <person name="Brooks K.L."/>
            <person name="Tracey A."/>
            <person name="Bobes R.J."/>
            <person name="Fragoso G."/>
            <person name="Sciutto E."/>
            <person name="Aslett M."/>
            <person name="Beasley H."/>
            <person name="Bennett H.M."/>
            <person name="Cai J."/>
            <person name="Camicia F."/>
            <person name="Clark R."/>
            <person name="Cucher M."/>
            <person name="De Silva N."/>
            <person name="Day T.A."/>
            <person name="Deplazes P."/>
            <person name="Estrada K."/>
            <person name="Fernandez C."/>
            <person name="Holland P.W."/>
            <person name="Hou J."/>
            <person name="Hu S."/>
            <person name="Huckvale T."/>
            <person name="Hung S.S."/>
            <person name="Kamenetzky L."/>
            <person name="Keane J.A."/>
            <person name="Kiss F."/>
            <person name="Koziol U."/>
            <person name="Lambert O."/>
            <person name="Liu K."/>
            <person name="Luo X."/>
            <person name="Luo Y."/>
            <person name="Macchiaroli N."/>
            <person name="Nichol S."/>
            <person name="Paps J."/>
            <person name="Parkinson J."/>
            <person name="Pouchkina-Stantcheva N."/>
            <person name="Riddiford N."/>
            <person name="Rosenzvit M."/>
            <person name="Salinas G."/>
            <person name="Wasmuth J.D."/>
            <person name="Zamanian M."/>
            <person name="Zheng Y."/>
            <person name="Cai X."/>
            <person name="Soberon X."/>
            <person name="Olson P.D."/>
            <person name="Laclette J.P."/>
            <person name="Brehm K."/>
            <person name="Berriman M."/>
            <person name="Garciarrubio A."/>
            <person name="Bobes R.J."/>
            <person name="Fragoso G."/>
            <person name="Sanchez-Flores A."/>
            <person name="Estrada K."/>
            <person name="Cevallos M.A."/>
            <person name="Morett E."/>
            <person name="Gonzalez V."/>
            <person name="Portillo T."/>
            <person name="Ochoa-Leyva A."/>
            <person name="Jose M.V."/>
            <person name="Sciutto E."/>
            <person name="Landa A."/>
            <person name="Jimenez L."/>
            <person name="Valdes V."/>
            <person name="Carrero J.C."/>
            <person name="Larralde C."/>
            <person name="Morales-Montor J."/>
            <person name="Limon-Lason J."/>
            <person name="Soberon X."/>
            <person name="Laclette J.P."/>
        </authorList>
    </citation>
    <scope>NUCLEOTIDE SEQUENCE [LARGE SCALE GENOMIC DNA]</scope>
</reference>